<accession>A0A552X3J5</accession>
<name>A0A552X3J5_9GAMM</name>
<evidence type="ECO:0000313" key="2">
    <source>
        <dbReference type="Proteomes" id="UP000320359"/>
    </source>
</evidence>
<gene>
    <name evidence="1" type="ORF">FM042_01715</name>
</gene>
<dbReference type="AlphaFoldDB" id="A0A552X3J5"/>
<dbReference type="EMBL" id="VJWL01000001">
    <property type="protein sequence ID" value="TRW49608.1"/>
    <property type="molecule type" value="Genomic_DNA"/>
</dbReference>
<dbReference type="RefSeq" id="WP_143234030.1">
    <property type="nucleotide sequence ID" value="NZ_VJWL01000001.1"/>
</dbReference>
<proteinExistence type="predicted"/>
<comment type="caution">
    <text evidence="1">The sequence shown here is derived from an EMBL/GenBank/DDBJ whole genome shotgun (WGS) entry which is preliminary data.</text>
</comment>
<sequence>MSTQSDIFSLRSVSHAGSSAEFAELCNTLYESELKMLAESSLDDARALKRRLGSIGHYVRRAAQALLVAAHRSDNPLQFDVQNASWLSRQRPRPPIPKLSPATWLQKHAQLAMPLPVLEKLPAQQGAIESIRLDTVDEIDISGERIHLNQSGWFEFSGMHEAPDGERQLQLLRPDKASMVAACAGHRWGPAGRLAPHPLSLRELLLTTTVSWSGFNEVQRLPF</sequence>
<dbReference type="OrthoDB" id="6321522at2"/>
<reference evidence="1 2" key="1">
    <citation type="submission" date="2019-07" db="EMBL/GenBank/DDBJ databases">
        <authorList>
            <person name="Yang M."/>
            <person name="Zhao D."/>
            <person name="Xiang H."/>
        </authorList>
    </citation>
    <scope>NUCLEOTIDE SEQUENCE [LARGE SCALE GENOMIC DNA]</scope>
    <source>
        <strain evidence="1 2">IM1326</strain>
    </source>
</reference>
<protein>
    <submittedName>
        <fullName evidence="1">Uncharacterized protein</fullName>
    </submittedName>
</protein>
<evidence type="ECO:0000313" key="1">
    <source>
        <dbReference type="EMBL" id="TRW49608.1"/>
    </source>
</evidence>
<dbReference type="Proteomes" id="UP000320359">
    <property type="component" value="Unassembled WGS sequence"/>
</dbReference>
<organism evidence="1 2">
    <name type="scientific">Aliidiomarina halalkaliphila</name>
    <dbReference type="NCBI Taxonomy" id="2593535"/>
    <lineage>
        <taxon>Bacteria</taxon>
        <taxon>Pseudomonadati</taxon>
        <taxon>Pseudomonadota</taxon>
        <taxon>Gammaproteobacteria</taxon>
        <taxon>Alteromonadales</taxon>
        <taxon>Idiomarinaceae</taxon>
        <taxon>Aliidiomarina</taxon>
    </lineage>
</organism>
<keyword evidence="2" id="KW-1185">Reference proteome</keyword>